<accession>A0AAU8JCH6</accession>
<dbReference type="GO" id="GO:0016020">
    <property type="term" value="C:membrane"/>
    <property type="evidence" value="ECO:0007669"/>
    <property type="project" value="UniProtKB-SubCell"/>
</dbReference>
<evidence type="ECO:0000256" key="1">
    <source>
        <dbReference type="ARBA" id="ARBA00004141"/>
    </source>
</evidence>
<evidence type="ECO:0000256" key="5">
    <source>
        <dbReference type="SAM" id="Phobius"/>
    </source>
</evidence>
<organism evidence="6">
    <name type="scientific">Planktothricoides raciborskii GIHE-MW2</name>
    <dbReference type="NCBI Taxonomy" id="2792601"/>
    <lineage>
        <taxon>Bacteria</taxon>
        <taxon>Bacillati</taxon>
        <taxon>Cyanobacteriota</taxon>
        <taxon>Cyanophyceae</taxon>
        <taxon>Oscillatoriophycideae</taxon>
        <taxon>Oscillatoriales</taxon>
        <taxon>Oscillatoriaceae</taxon>
        <taxon>Planktothricoides</taxon>
    </lineage>
</organism>
<evidence type="ECO:0000256" key="4">
    <source>
        <dbReference type="ARBA" id="ARBA00023136"/>
    </source>
</evidence>
<feature type="transmembrane region" description="Helical" evidence="5">
    <location>
        <begin position="62"/>
        <end position="81"/>
    </location>
</feature>
<comment type="subcellular location">
    <subcellularLocation>
        <location evidence="1">Membrane</location>
        <topology evidence="1">Multi-pass membrane protein</topology>
    </subcellularLocation>
</comment>
<keyword evidence="3 5" id="KW-1133">Transmembrane helix</keyword>
<dbReference type="GO" id="GO:0051119">
    <property type="term" value="F:sugar transmembrane transporter activity"/>
    <property type="evidence" value="ECO:0007669"/>
    <property type="project" value="InterPro"/>
</dbReference>
<evidence type="ECO:0000256" key="2">
    <source>
        <dbReference type="ARBA" id="ARBA00022692"/>
    </source>
</evidence>
<dbReference type="NCBIfam" id="NF037968">
    <property type="entry name" value="SemiSWEET_2"/>
    <property type="match status" value="1"/>
</dbReference>
<dbReference type="EMBL" id="CP159837">
    <property type="protein sequence ID" value="XCM35803.1"/>
    <property type="molecule type" value="Genomic_DNA"/>
</dbReference>
<dbReference type="AlphaFoldDB" id="A0AAU8JCH6"/>
<feature type="transmembrane region" description="Helical" evidence="5">
    <location>
        <begin position="36"/>
        <end position="56"/>
    </location>
</feature>
<keyword evidence="4 5" id="KW-0472">Membrane</keyword>
<dbReference type="RefSeq" id="WP_054468196.1">
    <property type="nucleotide sequence ID" value="NZ_CP159837.1"/>
</dbReference>
<sequence length="84" mass="9415">MTLTSLIGFMAATLTTVSFLPQVIQVWKTKSTKDISLGMFSIFSSGVFLWLVYGILIEDWAVFMANSITLILASIILTFKLKYK</sequence>
<dbReference type="InterPro" id="IPR006603">
    <property type="entry name" value="PQ-loop_rpt"/>
</dbReference>
<feature type="transmembrane region" description="Helical" evidence="5">
    <location>
        <begin position="6"/>
        <end position="24"/>
    </location>
</feature>
<dbReference type="InterPro" id="IPR047662">
    <property type="entry name" value="SemiSWEET"/>
</dbReference>
<name>A0AAU8JCH6_9CYAN</name>
<keyword evidence="2 5" id="KW-0812">Transmembrane</keyword>
<dbReference type="Gene3D" id="1.20.1280.290">
    <property type="match status" value="1"/>
</dbReference>
<gene>
    <name evidence="6" type="ORF">ABWT76_004507</name>
</gene>
<evidence type="ECO:0000313" key="6">
    <source>
        <dbReference type="EMBL" id="XCM35803.1"/>
    </source>
</evidence>
<evidence type="ECO:0000256" key="3">
    <source>
        <dbReference type="ARBA" id="ARBA00022989"/>
    </source>
</evidence>
<protein>
    <submittedName>
        <fullName evidence="6">SemiSWEET transporter</fullName>
    </submittedName>
</protein>
<proteinExistence type="predicted"/>
<reference evidence="6" key="1">
    <citation type="submission" date="2024-07" db="EMBL/GenBank/DDBJ databases">
        <authorList>
            <person name="Kim Y.J."/>
            <person name="Jeong J.Y."/>
        </authorList>
    </citation>
    <scope>NUCLEOTIDE SEQUENCE</scope>
    <source>
        <strain evidence="6">GIHE-MW2</strain>
    </source>
</reference>
<dbReference type="Pfam" id="PF04193">
    <property type="entry name" value="PQ-loop"/>
    <property type="match status" value="1"/>
</dbReference>